<sequence length="167" mass="18926">MERAVRLNFSEFRANLFFNTLPYRIILKFTKNYTQQPDNTTTTTTTISRGIHCQKKAPTINDYANSCYHCIGETVGFFNKHCNPILFPHKIEKQDHPSVSIEQRRRTLWFTSPGGVDESLGGRGEHQEDTAAQIYTACAIKPDCDMDNPLQQAGLMSGYKLLAFTDG</sequence>
<organism evidence="1 2">
    <name type="scientific">Caerostris darwini</name>
    <dbReference type="NCBI Taxonomy" id="1538125"/>
    <lineage>
        <taxon>Eukaryota</taxon>
        <taxon>Metazoa</taxon>
        <taxon>Ecdysozoa</taxon>
        <taxon>Arthropoda</taxon>
        <taxon>Chelicerata</taxon>
        <taxon>Arachnida</taxon>
        <taxon>Araneae</taxon>
        <taxon>Araneomorphae</taxon>
        <taxon>Entelegynae</taxon>
        <taxon>Araneoidea</taxon>
        <taxon>Araneidae</taxon>
        <taxon>Caerostris</taxon>
    </lineage>
</organism>
<comment type="caution">
    <text evidence="1">The sequence shown here is derived from an EMBL/GenBank/DDBJ whole genome shotgun (WGS) entry which is preliminary data.</text>
</comment>
<evidence type="ECO:0000313" key="2">
    <source>
        <dbReference type="Proteomes" id="UP001054837"/>
    </source>
</evidence>
<proteinExistence type="predicted"/>
<gene>
    <name evidence="1" type="ORF">CDAR_441051</name>
</gene>
<protein>
    <submittedName>
        <fullName evidence="1">Uncharacterized protein</fullName>
    </submittedName>
</protein>
<dbReference type="Proteomes" id="UP001054837">
    <property type="component" value="Unassembled WGS sequence"/>
</dbReference>
<reference evidence="1 2" key="1">
    <citation type="submission" date="2021-06" db="EMBL/GenBank/DDBJ databases">
        <title>Caerostris darwini draft genome.</title>
        <authorList>
            <person name="Kono N."/>
            <person name="Arakawa K."/>
        </authorList>
    </citation>
    <scope>NUCLEOTIDE SEQUENCE [LARGE SCALE GENOMIC DNA]</scope>
</reference>
<keyword evidence="2" id="KW-1185">Reference proteome</keyword>
<dbReference type="AlphaFoldDB" id="A0AAV4Q4Y6"/>
<name>A0AAV4Q4Y6_9ARAC</name>
<dbReference type="EMBL" id="BPLQ01003899">
    <property type="protein sequence ID" value="GIY04171.1"/>
    <property type="molecule type" value="Genomic_DNA"/>
</dbReference>
<evidence type="ECO:0000313" key="1">
    <source>
        <dbReference type="EMBL" id="GIY04171.1"/>
    </source>
</evidence>
<accession>A0AAV4Q4Y6</accession>